<protein>
    <submittedName>
        <fullName evidence="1">Uncharacterized protein</fullName>
    </submittedName>
</protein>
<dbReference type="AlphaFoldDB" id="A0A5A7MMQ5"/>
<gene>
    <name evidence="1" type="ORF">JCM17844_08970</name>
</gene>
<comment type="caution">
    <text evidence="1">The sequence shown here is derived from an EMBL/GenBank/DDBJ whole genome shotgun (WGS) entry which is preliminary data.</text>
</comment>
<sequence>MLAHLSYRAPGELDTRFGRGLQDRTQPAYGLEPDYQVESYLPIMAGVLWSVSILPAMW</sequence>
<reference evidence="1 2" key="1">
    <citation type="submission" date="2019-09" db="EMBL/GenBank/DDBJ databases">
        <title>NBRP : Genome information of microbial organism related human and environment.</title>
        <authorList>
            <person name="Hattori M."/>
            <person name="Oshima K."/>
            <person name="Inaba H."/>
            <person name="Suda W."/>
            <person name="Sakamoto M."/>
            <person name="Iino T."/>
            <person name="Kitahara M."/>
            <person name="Oshida Y."/>
            <person name="Iida T."/>
            <person name="Kudo T."/>
            <person name="Itoh T."/>
            <person name="Ohkuma M."/>
        </authorList>
    </citation>
    <scope>NUCLEOTIDE SEQUENCE [LARGE SCALE GENOMIC DNA]</scope>
    <source>
        <strain evidence="1 2">Hi-2</strain>
    </source>
</reference>
<dbReference type="Proteomes" id="UP000322084">
    <property type="component" value="Unassembled WGS sequence"/>
</dbReference>
<proteinExistence type="predicted"/>
<evidence type="ECO:0000313" key="1">
    <source>
        <dbReference type="EMBL" id="GEQ97260.1"/>
    </source>
</evidence>
<dbReference type="EMBL" id="BKCL01000002">
    <property type="protein sequence ID" value="GEQ97260.1"/>
    <property type="molecule type" value="Genomic_DNA"/>
</dbReference>
<evidence type="ECO:0000313" key="2">
    <source>
        <dbReference type="Proteomes" id="UP000322084"/>
    </source>
</evidence>
<name>A0A5A7MMQ5_9PROT</name>
<organism evidence="1 2">
    <name type="scientific">Iodidimonas gelatinilytica</name>
    <dbReference type="NCBI Taxonomy" id="1236966"/>
    <lineage>
        <taxon>Bacteria</taxon>
        <taxon>Pseudomonadati</taxon>
        <taxon>Pseudomonadota</taxon>
        <taxon>Alphaproteobacteria</taxon>
        <taxon>Iodidimonadales</taxon>
        <taxon>Iodidimonadaceae</taxon>
        <taxon>Iodidimonas</taxon>
    </lineage>
</organism>
<dbReference type="Gene3D" id="1.10.1740.110">
    <property type="match status" value="1"/>
</dbReference>
<dbReference type="RefSeq" id="WP_210431322.1">
    <property type="nucleotide sequence ID" value="NZ_BKCL01000002.1"/>
</dbReference>
<accession>A0A5A7MMQ5</accession>